<evidence type="ECO:0000313" key="2">
    <source>
        <dbReference type="EMBL" id="KOC70811.1"/>
    </source>
</evidence>
<evidence type="ECO:0000313" key="3">
    <source>
        <dbReference type="Proteomes" id="UP000053825"/>
    </source>
</evidence>
<feature type="region of interest" description="Disordered" evidence="1">
    <location>
        <begin position="1"/>
        <end position="30"/>
    </location>
</feature>
<evidence type="ECO:0000256" key="1">
    <source>
        <dbReference type="SAM" id="MobiDB-lite"/>
    </source>
</evidence>
<proteinExistence type="predicted"/>
<sequence>MFYSGKKRSSNKKEQGFRNKKRISTAENSQHIFCPEANNELDGSIRKANL</sequence>
<dbReference type="AlphaFoldDB" id="A0A0L7RJ90"/>
<feature type="compositionally biased region" description="Basic residues" evidence="1">
    <location>
        <begin position="1"/>
        <end position="10"/>
    </location>
</feature>
<gene>
    <name evidence="2" type="ORF">WH47_06851</name>
</gene>
<name>A0A0L7RJ90_9HYME</name>
<dbReference type="Proteomes" id="UP000053825">
    <property type="component" value="Unassembled WGS sequence"/>
</dbReference>
<accession>A0A0L7RJ90</accession>
<dbReference type="EMBL" id="KQ414583">
    <property type="protein sequence ID" value="KOC70811.1"/>
    <property type="molecule type" value="Genomic_DNA"/>
</dbReference>
<protein>
    <submittedName>
        <fullName evidence="2">Uncharacterized protein</fullName>
    </submittedName>
</protein>
<organism evidence="2 3">
    <name type="scientific">Habropoda laboriosa</name>
    <dbReference type="NCBI Taxonomy" id="597456"/>
    <lineage>
        <taxon>Eukaryota</taxon>
        <taxon>Metazoa</taxon>
        <taxon>Ecdysozoa</taxon>
        <taxon>Arthropoda</taxon>
        <taxon>Hexapoda</taxon>
        <taxon>Insecta</taxon>
        <taxon>Pterygota</taxon>
        <taxon>Neoptera</taxon>
        <taxon>Endopterygota</taxon>
        <taxon>Hymenoptera</taxon>
        <taxon>Apocrita</taxon>
        <taxon>Aculeata</taxon>
        <taxon>Apoidea</taxon>
        <taxon>Anthophila</taxon>
        <taxon>Apidae</taxon>
        <taxon>Habropoda</taxon>
    </lineage>
</organism>
<keyword evidence="3" id="KW-1185">Reference proteome</keyword>
<reference evidence="2 3" key="1">
    <citation type="submission" date="2015-07" db="EMBL/GenBank/DDBJ databases">
        <title>The genome of Habropoda laboriosa.</title>
        <authorList>
            <person name="Pan H."/>
            <person name="Kapheim K."/>
        </authorList>
    </citation>
    <scope>NUCLEOTIDE SEQUENCE [LARGE SCALE GENOMIC DNA]</scope>
    <source>
        <strain evidence="2">0110345459</strain>
    </source>
</reference>